<dbReference type="RefSeq" id="WP_101630807.1">
    <property type="nucleotide sequence ID" value="NZ_JASODW010000002.1"/>
</dbReference>
<gene>
    <name evidence="1" type="ORF">QP116_02190</name>
</gene>
<dbReference type="Proteomes" id="UP001240483">
    <property type="component" value="Unassembled WGS sequence"/>
</dbReference>
<dbReference type="InterPro" id="IPR011009">
    <property type="entry name" value="Kinase-like_dom_sf"/>
</dbReference>
<comment type="caution">
    <text evidence="1">The sequence shown here is derived from an EMBL/GenBank/DDBJ whole genome shotgun (WGS) entry which is preliminary data.</text>
</comment>
<dbReference type="SUPFAM" id="SSF56112">
    <property type="entry name" value="Protein kinase-like (PK-like)"/>
    <property type="match status" value="1"/>
</dbReference>
<dbReference type="EMBL" id="JASODW010000002">
    <property type="protein sequence ID" value="MDK6274563.1"/>
    <property type="molecule type" value="Genomic_DNA"/>
</dbReference>
<accession>A0AAP4C5D8</accession>
<reference evidence="1" key="1">
    <citation type="submission" date="2023-05" db="EMBL/GenBank/DDBJ databases">
        <title>Cataloging the Phylogenetic Diversity of Human Bladder Bacteria.</title>
        <authorList>
            <person name="Du J."/>
        </authorList>
    </citation>
    <scope>NUCLEOTIDE SEQUENCE</scope>
    <source>
        <strain evidence="1">UMB9978</strain>
    </source>
</reference>
<proteinExistence type="predicted"/>
<evidence type="ECO:0000313" key="2">
    <source>
        <dbReference type="Proteomes" id="UP001240483"/>
    </source>
</evidence>
<dbReference type="AlphaFoldDB" id="A0AAP4C5D8"/>
<evidence type="ECO:0000313" key="1">
    <source>
        <dbReference type="EMBL" id="MDK6274563.1"/>
    </source>
</evidence>
<protein>
    <submittedName>
        <fullName evidence="1">Phosphotransferase</fullName>
    </submittedName>
</protein>
<sequence length="366" mass="40094">MSEWVDTWKTEGWQETARGWVQHALDVLGIECEAELTPVSTTLAASVYSIETPAGTIYFKATAPARAAEATLTAHLAAVTEGHVPVPIAVEPEQGWILSPGIGTALSSLIPQRQRGHRGHTPSPEENEAAAELIGRVLTEASDLHQATVVNSERLMNLGALAYPDNSWPEHYYNALDIHASMPDNHPLRIEDETLSFLAREARHLEDASAALASTQLPLVYNQLNPDSESILLPDSRRNPIMFIGWSAASYTNPLLAISGIAPELSSVLRAEPTQEPMKALLTNYLAPLAVDSPTKVDDLLEYLMPATLLAHVRSYLSLMELLRDAHPETQAEYAPEIRALLHYAVAADPRHGRTTGERQHGRRAR</sequence>
<organism evidence="1 2">
    <name type="scientific">Pseudoglutamicibacter cumminsii</name>
    <dbReference type="NCBI Taxonomy" id="156979"/>
    <lineage>
        <taxon>Bacteria</taxon>
        <taxon>Bacillati</taxon>
        <taxon>Actinomycetota</taxon>
        <taxon>Actinomycetes</taxon>
        <taxon>Micrococcales</taxon>
        <taxon>Micrococcaceae</taxon>
        <taxon>Pseudoglutamicibacter</taxon>
    </lineage>
</organism>
<name>A0AAP4C5D8_9MICC</name>